<feature type="region of interest" description="Disordered" evidence="1">
    <location>
        <begin position="1"/>
        <end position="23"/>
    </location>
</feature>
<dbReference type="RefSeq" id="WP_144767634.1">
    <property type="nucleotide sequence ID" value="NZ_BPQI01000188.1"/>
</dbReference>
<evidence type="ECO:0000313" key="5">
    <source>
        <dbReference type="Proteomes" id="UP001055303"/>
    </source>
</evidence>
<accession>A0A564G5K1</accession>
<reference evidence="2" key="3">
    <citation type="submission" date="2021-08" db="EMBL/GenBank/DDBJ databases">
        <authorList>
            <person name="Tani A."/>
            <person name="Ola A."/>
            <person name="Ogura Y."/>
            <person name="Katsura K."/>
            <person name="Hayashi T."/>
        </authorList>
    </citation>
    <scope>NUCLEOTIDE SEQUENCE</scope>
    <source>
        <strain evidence="2">DSM 22415</strain>
    </source>
</reference>
<dbReference type="EMBL" id="BPQI01000188">
    <property type="protein sequence ID" value="GJD59121.1"/>
    <property type="molecule type" value="Genomic_DNA"/>
</dbReference>
<evidence type="ECO:0000256" key="1">
    <source>
        <dbReference type="SAM" id="MobiDB-lite"/>
    </source>
</evidence>
<dbReference type="Proteomes" id="UP001055303">
    <property type="component" value="Unassembled WGS sequence"/>
</dbReference>
<keyword evidence="5" id="KW-1185">Reference proteome</keyword>
<evidence type="ECO:0000313" key="4">
    <source>
        <dbReference type="Proteomes" id="UP000401717"/>
    </source>
</evidence>
<proteinExistence type="predicted"/>
<organism evidence="3 4">
    <name type="scientific">Methylobacterium dankookense</name>
    <dbReference type="NCBI Taxonomy" id="560405"/>
    <lineage>
        <taxon>Bacteria</taxon>
        <taxon>Pseudomonadati</taxon>
        <taxon>Pseudomonadota</taxon>
        <taxon>Alphaproteobacteria</taxon>
        <taxon>Hyphomicrobiales</taxon>
        <taxon>Methylobacteriaceae</taxon>
        <taxon>Methylobacterium</taxon>
    </lineage>
</organism>
<evidence type="ECO:0000313" key="2">
    <source>
        <dbReference type="EMBL" id="GJD59121.1"/>
    </source>
</evidence>
<evidence type="ECO:0000313" key="3">
    <source>
        <dbReference type="EMBL" id="VUF15228.1"/>
    </source>
</evidence>
<dbReference type="OrthoDB" id="7996808at2"/>
<dbReference type="EMBL" id="CABFVH010000049">
    <property type="protein sequence ID" value="VUF15228.1"/>
    <property type="molecule type" value="Genomic_DNA"/>
</dbReference>
<evidence type="ECO:0008006" key="6">
    <source>
        <dbReference type="Google" id="ProtNLM"/>
    </source>
</evidence>
<protein>
    <recommendedName>
        <fullName evidence="6">DUF883 domain-containing protein</fullName>
    </recommendedName>
</protein>
<reference evidence="3 4" key="1">
    <citation type="submission" date="2019-06" db="EMBL/GenBank/DDBJ databases">
        <authorList>
            <person name="Rodrigo-Torres L."/>
            <person name="Arahal R. D."/>
            <person name="Lucena T."/>
        </authorList>
    </citation>
    <scope>NUCLEOTIDE SEQUENCE [LARGE SCALE GENOMIC DNA]</scope>
    <source>
        <strain evidence="3 4">SW08-7</strain>
    </source>
</reference>
<dbReference type="AlphaFoldDB" id="A0A564G5K1"/>
<dbReference type="Proteomes" id="UP000401717">
    <property type="component" value="Unassembled WGS sequence"/>
</dbReference>
<reference evidence="2" key="2">
    <citation type="journal article" date="2021" name="Front. Microbiol.">
        <title>Comprehensive Comparative Genomics and Phenotyping of Methylobacterium Species.</title>
        <authorList>
            <person name="Alessa O."/>
            <person name="Ogura Y."/>
            <person name="Fujitani Y."/>
            <person name="Takami H."/>
            <person name="Hayashi T."/>
            <person name="Sahin N."/>
            <person name="Tani A."/>
        </authorList>
    </citation>
    <scope>NUCLEOTIDE SEQUENCE</scope>
    <source>
        <strain evidence="2">DSM 22415</strain>
    </source>
</reference>
<gene>
    <name evidence="2" type="ORF">IFDJLNFL_5048</name>
    <name evidence="3" type="ORF">MTDSW087_04964</name>
</gene>
<name>A0A564G5K1_9HYPH</name>
<sequence length="151" mass="15805">MPDRSRDPSPGSVGHNPSPGVGLAGAIREQVQGYAANRKQDAVRAVSDVAAAIRESGASFGGSPHLKAFFDSAATGVEELSEDIGRRTVGELYDEVEAAVRRRPGIALAAAAVAGIALVRFFKASTIRPIPRSHAVVPVDVLPVPDIERRS</sequence>